<gene>
    <name evidence="1" type="ORF">OFUS_LOCUS901</name>
</gene>
<organism evidence="1 2">
    <name type="scientific">Owenia fusiformis</name>
    <name type="common">Polychaete worm</name>
    <dbReference type="NCBI Taxonomy" id="6347"/>
    <lineage>
        <taxon>Eukaryota</taxon>
        <taxon>Metazoa</taxon>
        <taxon>Spiralia</taxon>
        <taxon>Lophotrochozoa</taxon>
        <taxon>Annelida</taxon>
        <taxon>Polychaeta</taxon>
        <taxon>Sedentaria</taxon>
        <taxon>Canalipalpata</taxon>
        <taxon>Sabellida</taxon>
        <taxon>Oweniida</taxon>
        <taxon>Oweniidae</taxon>
        <taxon>Owenia</taxon>
    </lineage>
</organism>
<evidence type="ECO:0000313" key="1">
    <source>
        <dbReference type="EMBL" id="CAH1773281.1"/>
    </source>
</evidence>
<accession>A0A8J1UDT2</accession>
<proteinExistence type="predicted"/>
<name>A0A8J1UDT2_OWEFU</name>
<dbReference type="AlphaFoldDB" id="A0A8J1UDT2"/>
<reference evidence="1" key="1">
    <citation type="submission" date="2022-03" db="EMBL/GenBank/DDBJ databases">
        <authorList>
            <person name="Martin C."/>
        </authorList>
    </citation>
    <scope>NUCLEOTIDE SEQUENCE</scope>
</reference>
<dbReference type="Proteomes" id="UP000749559">
    <property type="component" value="Unassembled WGS sequence"/>
</dbReference>
<sequence length="396" mass="47264">EAAIDCYRHMNGTFQTTRFTQLIWPFPFSYSLCFIVYRANETLHCRIGTAVQYNWIMWPFNLKPSSCLLLNNQSIYCIDEHQTLYNNDSKVVPPLQWSYELVLIEWPFPFSFLCRMYNNETLYCYPYQRGGLFRSIILKWPFSFISFKTCDYNNAFSLTCYIQRNPKISTKLAKLNWPFRTVAIIWPFTFSPLRCRPGQNKTLYCPILRQFQHHYAQLQWPFPFSPYHCIYRRRGMLHCYLKSNVTLVESTPLTWSFDVFELKWPFPFALRYCNNIQTDQTILCYRSSKGELFVKLEVQWNFPFPLAACVLDYTRHQLTCYMNTMSNKSITAHTGLEASKWLFRTVSVKWPFLFSPLMCNLFTKATGDEVFFYCINTHGNKTIAHYWPFEFSPYQC</sequence>
<feature type="non-terminal residue" evidence="1">
    <location>
        <position position="1"/>
    </location>
</feature>
<evidence type="ECO:0000313" key="2">
    <source>
        <dbReference type="Proteomes" id="UP000749559"/>
    </source>
</evidence>
<feature type="non-terminal residue" evidence="1">
    <location>
        <position position="396"/>
    </location>
</feature>
<dbReference type="EMBL" id="CAIIXF020000001">
    <property type="protein sequence ID" value="CAH1773281.1"/>
    <property type="molecule type" value="Genomic_DNA"/>
</dbReference>
<comment type="caution">
    <text evidence="1">The sequence shown here is derived from an EMBL/GenBank/DDBJ whole genome shotgun (WGS) entry which is preliminary data.</text>
</comment>
<keyword evidence="2" id="KW-1185">Reference proteome</keyword>
<protein>
    <submittedName>
        <fullName evidence="1">Uncharacterized protein</fullName>
    </submittedName>
</protein>